<proteinExistence type="predicted"/>
<organism evidence="1 2">
    <name type="scientific">Gibberella moniliformis (strain M3125 / FGSC 7600)</name>
    <name type="common">Maize ear and stalk rot fungus</name>
    <name type="synonym">Fusarium verticillioides</name>
    <dbReference type="NCBI Taxonomy" id="334819"/>
    <lineage>
        <taxon>Eukaryota</taxon>
        <taxon>Fungi</taxon>
        <taxon>Dikarya</taxon>
        <taxon>Ascomycota</taxon>
        <taxon>Pezizomycotina</taxon>
        <taxon>Sordariomycetes</taxon>
        <taxon>Hypocreomycetidae</taxon>
        <taxon>Hypocreales</taxon>
        <taxon>Nectriaceae</taxon>
        <taxon>Fusarium</taxon>
        <taxon>Fusarium fujikuroi species complex</taxon>
    </lineage>
</organism>
<dbReference type="KEGG" id="fvr:FVEG_15509"/>
<dbReference type="GeneID" id="30072385"/>
<sequence>MRAELRSSARLIAQVQPFRLAAGTTVIALIINPQYLRRILVTTSHYMHDLLSKALFDVSQALFGFKHDDSISNQHIRLIYLSDSAFSSSPSPFKLDECPPYIALSYTWGPVTQSTFIDQSRILLDTRPFPVLPNLHHATKQLCISRSGQYL</sequence>
<dbReference type="EMBL" id="CM000581">
    <property type="protein sequence ID" value="EWG42901.1"/>
    <property type="molecule type" value="Genomic_DNA"/>
</dbReference>
<keyword evidence="2" id="KW-1185">Reference proteome</keyword>
<evidence type="ECO:0008006" key="3">
    <source>
        <dbReference type="Google" id="ProtNLM"/>
    </source>
</evidence>
<dbReference type="Proteomes" id="UP000009096">
    <property type="component" value="Chromosome 4"/>
</dbReference>
<dbReference type="VEuPathDB" id="FungiDB:FVEG_15509"/>
<accession>W7LWG9</accession>
<dbReference type="RefSeq" id="XP_018749092.1">
    <property type="nucleotide sequence ID" value="XM_018904641.1"/>
</dbReference>
<evidence type="ECO:0000313" key="2">
    <source>
        <dbReference type="Proteomes" id="UP000009096"/>
    </source>
</evidence>
<dbReference type="AlphaFoldDB" id="W7LWG9"/>
<name>W7LWG9_GIBM7</name>
<evidence type="ECO:0000313" key="1">
    <source>
        <dbReference type="EMBL" id="EWG42901.1"/>
    </source>
</evidence>
<reference evidence="1 2" key="1">
    <citation type="journal article" date="2010" name="Nature">
        <title>Comparative genomics reveals mobile pathogenicity chromosomes in Fusarium.</title>
        <authorList>
            <person name="Ma L.J."/>
            <person name="van der Does H.C."/>
            <person name="Borkovich K.A."/>
            <person name="Coleman J.J."/>
            <person name="Daboussi M.J."/>
            <person name="Di Pietro A."/>
            <person name="Dufresne M."/>
            <person name="Freitag M."/>
            <person name="Grabherr M."/>
            <person name="Henrissat B."/>
            <person name="Houterman P.M."/>
            <person name="Kang S."/>
            <person name="Shim W.B."/>
            <person name="Woloshuk C."/>
            <person name="Xie X."/>
            <person name="Xu J.R."/>
            <person name="Antoniw J."/>
            <person name="Baker S.E."/>
            <person name="Bluhm B.H."/>
            <person name="Breakspear A."/>
            <person name="Brown D.W."/>
            <person name="Butchko R.A."/>
            <person name="Chapman S."/>
            <person name="Coulson R."/>
            <person name="Coutinho P.M."/>
            <person name="Danchin E.G."/>
            <person name="Diener A."/>
            <person name="Gale L.R."/>
            <person name="Gardiner D.M."/>
            <person name="Goff S."/>
            <person name="Hammond-Kosack K.E."/>
            <person name="Hilburn K."/>
            <person name="Hua-Van A."/>
            <person name="Jonkers W."/>
            <person name="Kazan K."/>
            <person name="Kodira C.D."/>
            <person name="Koehrsen M."/>
            <person name="Kumar L."/>
            <person name="Lee Y.H."/>
            <person name="Li L."/>
            <person name="Manners J.M."/>
            <person name="Miranda-Saavedra D."/>
            <person name="Mukherjee M."/>
            <person name="Park G."/>
            <person name="Park J."/>
            <person name="Park S.Y."/>
            <person name="Proctor R.H."/>
            <person name="Regev A."/>
            <person name="Ruiz-Roldan M.C."/>
            <person name="Sain D."/>
            <person name="Sakthikumar S."/>
            <person name="Sykes S."/>
            <person name="Schwartz D.C."/>
            <person name="Turgeon B.G."/>
            <person name="Wapinski I."/>
            <person name="Yoder O."/>
            <person name="Young S."/>
            <person name="Zeng Q."/>
            <person name="Zhou S."/>
            <person name="Galagan J."/>
            <person name="Cuomo C.A."/>
            <person name="Kistler H.C."/>
            <person name="Rep M."/>
        </authorList>
    </citation>
    <scope>NUCLEOTIDE SEQUENCE [LARGE SCALE GENOMIC DNA]</scope>
    <source>
        <strain evidence="2">M3125 / FGSC 7600</strain>
    </source>
</reference>
<gene>
    <name evidence="1" type="ORF">FVEG_15509</name>
</gene>
<dbReference type="EMBL" id="DS022246">
    <property type="protein sequence ID" value="EWG42901.1"/>
    <property type="molecule type" value="Genomic_DNA"/>
</dbReference>
<protein>
    <recommendedName>
        <fullName evidence="3">Heterokaryon incompatibility domain-containing protein</fullName>
    </recommendedName>
</protein>